<dbReference type="PANTHER" id="PTHR24543:SF325">
    <property type="entry name" value="F5_8 TYPE C DOMAIN-CONTAINING PROTEIN"/>
    <property type="match status" value="1"/>
</dbReference>
<dbReference type="STRING" id="45351.A7SBB2"/>
<dbReference type="Pfam" id="PF00754">
    <property type="entry name" value="F5_F8_type_C"/>
    <property type="match status" value="1"/>
</dbReference>
<sequence length="141" mass="16198">QPVGLENRLIPDSRIKASSWLSDHPAYDGRLGNGNYWCAMSHDQDQWLEVDIGEKMMLLFVATQGNGRDAWVSSFYLQFSPDNMTWYCYGTEKNIALIRGNSDAGTVLYGSMFPSIYTRYLRLNPHTWVKDICLRLEIYGC</sequence>
<dbReference type="FunFam" id="2.60.120.260:FF:000016">
    <property type="entry name" value="Contactin-associated protein-like 4 isoform 1"/>
    <property type="match status" value="1"/>
</dbReference>
<dbReference type="InterPro" id="IPR008979">
    <property type="entry name" value="Galactose-bd-like_sf"/>
</dbReference>
<feature type="non-terminal residue" evidence="2">
    <location>
        <position position="1"/>
    </location>
</feature>
<dbReference type="Gene3D" id="2.60.120.260">
    <property type="entry name" value="Galactose-binding domain-like"/>
    <property type="match status" value="1"/>
</dbReference>
<protein>
    <recommendedName>
        <fullName evidence="1">F5/8 type C domain-containing protein</fullName>
    </recommendedName>
</protein>
<dbReference type="InParanoid" id="A7SBB2"/>
<proteinExistence type="predicted"/>
<organism evidence="2 3">
    <name type="scientific">Nematostella vectensis</name>
    <name type="common">Starlet sea anemone</name>
    <dbReference type="NCBI Taxonomy" id="45351"/>
    <lineage>
        <taxon>Eukaryota</taxon>
        <taxon>Metazoa</taxon>
        <taxon>Cnidaria</taxon>
        <taxon>Anthozoa</taxon>
        <taxon>Hexacorallia</taxon>
        <taxon>Actiniaria</taxon>
        <taxon>Edwardsiidae</taxon>
        <taxon>Nematostella</taxon>
    </lineage>
</organism>
<dbReference type="SUPFAM" id="SSF49785">
    <property type="entry name" value="Galactose-binding domain-like"/>
    <property type="match status" value="1"/>
</dbReference>
<dbReference type="Proteomes" id="UP000001593">
    <property type="component" value="Unassembled WGS sequence"/>
</dbReference>
<dbReference type="SMART" id="SM00231">
    <property type="entry name" value="FA58C"/>
    <property type="match status" value="1"/>
</dbReference>
<dbReference type="PANTHER" id="PTHR24543">
    <property type="entry name" value="MULTICOPPER OXIDASE-RELATED"/>
    <property type="match status" value="1"/>
</dbReference>
<dbReference type="CDD" id="cd00057">
    <property type="entry name" value="FA58C"/>
    <property type="match status" value="1"/>
</dbReference>
<evidence type="ECO:0000313" key="2">
    <source>
        <dbReference type="EMBL" id="EDO38967.1"/>
    </source>
</evidence>
<dbReference type="PROSITE" id="PS50022">
    <property type="entry name" value="FA58C_3"/>
    <property type="match status" value="1"/>
</dbReference>
<reference evidence="2 3" key="1">
    <citation type="journal article" date="2007" name="Science">
        <title>Sea anemone genome reveals ancestral eumetazoan gene repertoire and genomic organization.</title>
        <authorList>
            <person name="Putnam N.H."/>
            <person name="Srivastava M."/>
            <person name="Hellsten U."/>
            <person name="Dirks B."/>
            <person name="Chapman J."/>
            <person name="Salamov A."/>
            <person name="Terry A."/>
            <person name="Shapiro H."/>
            <person name="Lindquist E."/>
            <person name="Kapitonov V.V."/>
            <person name="Jurka J."/>
            <person name="Genikhovich G."/>
            <person name="Grigoriev I.V."/>
            <person name="Lucas S.M."/>
            <person name="Steele R.E."/>
            <person name="Finnerty J.R."/>
            <person name="Technau U."/>
            <person name="Martindale M.Q."/>
            <person name="Rokhsar D.S."/>
        </authorList>
    </citation>
    <scope>NUCLEOTIDE SEQUENCE [LARGE SCALE GENOMIC DNA]</scope>
    <source>
        <strain evidence="3">CH2 X CH6</strain>
    </source>
</reference>
<accession>A7SBB2</accession>
<dbReference type="InterPro" id="IPR000421">
    <property type="entry name" value="FA58C"/>
</dbReference>
<name>A7SBB2_NEMVE</name>
<dbReference type="PROSITE" id="PS01286">
    <property type="entry name" value="FA58C_2"/>
    <property type="match status" value="1"/>
</dbReference>
<feature type="non-terminal residue" evidence="2">
    <location>
        <position position="141"/>
    </location>
</feature>
<dbReference type="HOGENOM" id="CLU_030066_1_0_1"/>
<dbReference type="AlphaFoldDB" id="A7SBB2"/>
<dbReference type="EMBL" id="DS469615">
    <property type="protein sequence ID" value="EDO38967.1"/>
    <property type="molecule type" value="Genomic_DNA"/>
</dbReference>
<feature type="domain" description="F5/8 type C" evidence="1">
    <location>
        <begin position="1"/>
        <end position="141"/>
    </location>
</feature>
<evidence type="ECO:0000313" key="3">
    <source>
        <dbReference type="Proteomes" id="UP000001593"/>
    </source>
</evidence>
<evidence type="ECO:0000259" key="1">
    <source>
        <dbReference type="PROSITE" id="PS50022"/>
    </source>
</evidence>
<keyword evidence="3" id="KW-1185">Reference proteome</keyword>
<gene>
    <name evidence="2" type="ORF">NEMVEDRAFT_v1g112141</name>
</gene>
<dbReference type="PhylomeDB" id="A7SBB2"/>